<dbReference type="Pfam" id="PF05004">
    <property type="entry name" value="IFRD"/>
    <property type="match status" value="1"/>
</dbReference>
<dbReference type="InterPro" id="IPR016024">
    <property type="entry name" value="ARM-type_fold"/>
</dbReference>
<dbReference type="EMBL" id="JADBJN010000003">
    <property type="protein sequence ID" value="KAG5673882.1"/>
    <property type="molecule type" value="Genomic_DNA"/>
</dbReference>
<dbReference type="InterPro" id="IPR011989">
    <property type="entry name" value="ARM-like"/>
</dbReference>
<dbReference type="PANTHER" id="PTHR12354:SF1">
    <property type="entry name" value="INTERFERON-RELATED DEVELOPMENTAL REGULATOR 1"/>
    <property type="match status" value="1"/>
</dbReference>
<proteinExistence type="inferred from homology"/>
<dbReference type="Proteomes" id="UP001107558">
    <property type="component" value="Chromosome 3"/>
</dbReference>
<gene>
    <name evidence="5" type="ORF">PVAND_003889</name>
</gene>
<comment type="caution">
    <text evidence="5">The sequence shown here is derived from an EMBL/GenBank/DDBJ whole genome shotgun (WGS) entry which is preliminary data.</text>
</comment>
<dbReference type="InterPro" id="IPR039777">
    <property type="entry name" value="IFRD"/>
</dbReference>
<dbReference type="InterPro" id="IPR007701">
    <property type="entry name" value="Interferon-rel_develop_reg_N"/>
</dbReference>
<dbReference type="Gene3D" id="1.25.10.10">
    <property type="entry name" value="Leucine-rich Repeat Variant"/>
    <property type="match status" value="1"/>
</dbReference>
<protein>
    <recommendedName>
        <fullName evidence="7">Interferon-related developmental regulator</fullName>
    </recommendedName>
</protein>
<keyword evidence="6" id="KW-1185">Reference proteome</keyword>
<evidence type="ECO:0008006" key="7">
    <source>
        <dbReference type="Google" id="ProtNLM"/>
    </source>
</evidence>
<feature type="domain" description="Interferon-related developmental regulator N-terminal" evidence="4">
    <location>
        <begin position="26"/>
        <end position="323"/>
    </location>
</feature>
<dbReference type="Pfam" id="PF04836">
    <property type="entry name" value="IFRD_C"/>
    <property type="match status" value="1"/>
</dbReference>
<evidence type="ECO:0000313" key="6">
    <source>
        <dbReference type="Proteomes" id="UP001107558"/>
    </source>
</evidence>
<organism evidence="5 6">
    <name type="scientific">Polypedilum vanderplanki</name>
    <name type="common">Sleeping chironomid midge</name>
    <dbReference type="NCBI Taxonomy" id="319348"/>
    <lineage>
        <taxon>Eukaryota</taxon>
        <taxon>Metazoa</taxon>
        <taxon>Ecdysozoa</taxon>
        <taxon>Arthropoda</taxon>
        <taxon>Hexapoda</taxon>
        <taxon>Insecta</taxon>
        <taxon>Pterygota</taxon>
        <taxon>Neoptera</taxon>
        <taxon>Endopterygota</taxon>
        <taxon>Diptera</taxon>
        <taxon>Nematocera</taxon>
        <taxon>Chironomoidea</taxon>
        <taxon>Chironomidae</taxon>
        <taxon>Chironominae</taxon>
        <taxon>Polypedilum</taxon>
        <taxon>Polypedilum</taxon>
    </lineage>
</organism>
<dbReference type="PANTHER" id="PTHR12354">
    <property type="entry name" value="INTERFERON-RELATED DEVELOPMENTAL REGULATOR"/>
    <property type="match status" value="1"/>
</dbReference>
<evidence type="ECO:0000259" key="3">
    <source>
        <dbReference type="Pfam" id="PF04836"/>
    </source>
</evidence>
<dbReference type="SUPFAM" id="SSF48371">
    <property type="entry name" value="ARM repeat"/>
    <property type="match status" value="1"/>
</dbReference>
<dbReference type="InterPro" id="IPR006921">
    <property type="entry name" value="Interferon-rel_develop_reg_C"/>
</dbReference>
<feature type="domain" description="Interferon-related developmental regulator C-terminal" evidence="3">
    <location>
        <begin position="372"/>
        <end position="422"/>
    </location>
</feature>
<comment type="similarity">
    <text evidence="1">Belongs to the IFRD family.</text>
</comment>
<evidence type="ECO:0000313" key="5">
    <source>
        <dbReference type="EMBL" id="KAG5673882.1"/>
    </source>
</evidence>
<evidence type="ECO:0000259" key="4">
    <source>
        <dbReference type="Pfam" id="PF05004"/>
    </source>
</evidence>
<evidence type="ECO:0000256" key="2">
    <source>
        <dbReference type="SAM" id="MobiDB-lite"/>
    </source>
</evidence>
<sequence>MPKNNRKSKANHVNDVSDDEYSNDGASVYSYQSDHVTPESTEEMVAENIAEKYEEKLMMAIENASEKSQQTRINALQAMSEILMHHCMYDFIDERRITIMDLIEKSLKRGKGQEQALAAKLAALLIIQLQGEEDIVKTLAPLLQMTALDKSASFDARAKSCLSLALSHFLLGSDDTGDTIQLCQLFESIFAGSFLKGDNSPSSASADAAILHAAALSSWALLITLISPGDLVSMVGTKEVLGSFKSLMGLLQSQHLEVRTTAGEAIALLLECGRIHDDEFLDNYIEDLTEITQQLATDSQKFRAKRDRKQQRATFRDVLHYIEEEIQPDIQVQVGAGVTKETLVLESWAMNHHYNVLCNILGSGMHIHLLENDLLRDIFEMGVRLDASQVKVKLSKNEKRAIQAASFKARTLTRGKNRDKRSAVVN</sequence>
<reference evidence="5" key="1">
    <citation type="submission" date="2021-03" db="EMBL/GenBank/DDBJ databases">
        <title>Chromosome level genome of the anhydrobiotic midge Polypedilum vanderplanki.</title>
        <authorList>
            <person name="Yoshida Y."/>
            <person name="Kikawada T."/>
            <person name="Gusev O."/>
        </authorList>
    </citation>
    <scope>NUCLEOTIDE SEQUENCE</scope>
    <source>
        <strain evidence="5">NIAS01</strain>
        <tissue evidence="5">Whole body or cell culture</tissue>
    </source>
</reference>
<dbReference type="OrthoDB" id="18978at2759"/>
<evidence type="ECO:0000256" key="1">
    <source>
        <dbReference type="ARBA" id="ARBA00008828"/>
    </source>
</evidence>
<dbReference type="AlphaFoldDB" id="A0A9J6BVY3"/>
<feature type="region of interest" description="Disordered" evidence="2">
    <location>
        <begin position="1"/>
        <end position="29"/>
    </location>
</feature>
<feature type="compositionally biased region" description="Basic residues" evidence="2">
    <location>
        <begin position="1"/>
        <end position="10"/>
    </location>
</feature>
<name>A0A9J6BVY3_POLVA</name>
<accession>A0A9J6BVY3</accession>